<feature type="transmembrane region" description="Helical" evidence="1">
    <location>
        <begin position="23"/>
        <end position="42"/>
    </location>
</feature>
<dbReference type="EMBL" id="PCWA01000107">
    <property type="protein sequence ID" value="PIQ88453.1"/>
    <property type="molecule type" value="Genomic_DNA"/>
</dbReference>
<accession>A0A2H0LVK5</accession>
<dbReference type="AlphaFoldDB" id="A0A2H0LVK5"/>
<organism evidence="2 3">
    <name type="scientific">Candidatus Ghiorseimicrobium undicola</name>
    <dbReference type="NCBI Taxonomy" id="1974746"/>
    <lineage>
        <taxon>Bacteria</taxon>
        <taxon>Pseudomonadati</taxon>
        <taxon>Candidatus Omnitrophota</taxon>
        <taxon>Candidatus Ghiorseimicrobium</taxon>
    </lineage>
</organism>
<dbReference type="InterPro" id="IPR002591">
    <property type="entry name" value="Phosphodiest/P_Trfase"/>
</dbReference>
<sequence length="678" mass="76538">MNEAFAYVDPGSGFVFLQNTSFFWGWLLFFFALFLIPIKFFLKRIKKNPCIIFGVFFILLSLGIITAVNMYKQKTMKKVIILGIDAMDPAITEQLIGEGRLPNFARLKEKGSFSLLSTSNPAESAVAWSSFFTGLNPGGHGIFDFVMRDPEKYSLYLSLNDISSGSIAPKVANRVKGESFWSILGKNKIPSYVYFCPNTFPAEKIPGKMISGMGVPDLLGLSGKFSYYTSLPLKAEDKDSRGRIIHVEPEKGVILSNIYGPKIMRNNRLKETEAGLKIVLNPAAREASIDFQNTSIILKEKEWSGWQKLSFDLGLFKKASGIARFYLKSVAPDFKLYMSPVNFDPRSPLFSISSPHDFAGELADKNGLFYTQGMPHDTWALSEDRLSDEEFLELADEVFNERKKILFNQLENYKSGLFFFYFDTLDALQHMFWRYMDEKHLLYESDSPYKEAIFNYYEKIDLILGEVLARIDSDTVLVVLSDHGFGPFYKSAHVNSWLRDNGFLALKNGRKEGKEFFEDVDWAKTSAYALGFGGIYLNLSGREKYGIVDGVEAQALKRRIKDKLKDWRDEEAGEPIVKDAYFNEDIFSGPYAAEGPDLFIGFRRGYRASWQTALGAAPEALIEINKKKWSGDHLVDPGLVKGVIFANRKIKAGEPSIIDIAPTVLGLFGVDKPRDMQG</sequence>
<comment type="caution">
    <text evidence="2">The sequence shown here is derived from an EMBL/GenBank/DDBJ whole genome shotgun (WGS) entry which is preliminary data.</text>
</comment>
<dbReference type="Proteomes" id="UP000229641">
    <property type="component" value="Unassembled WGS sequence"/>
</dbReference>
<feature type="transmembrane region" description="Helical" evidence="1">
    <location>
        <begin position="49"/>
        <end position="71"/>
    </location>
</feature>
<evidence type="ECO:0008006" key="4">
    <source>
        <dbReference type="Google" id="ProtNLM"/>
    </source>
</evidence>
<evidence type="ECO:0000313" key="2">
    <source>
        <dbReference type="EMBL" id="PIQ88453.1"/>
    </source>
</evidence>
<dbReference type="Pfam" id="PF01663">
    <property type="entry name" value="Phosphodiest"/>
    <property type="match status" value="2"/>
</dbReference>
<proteinExistence type="predicted"/>
<dbReference type="PANTHER" id="PTHR10151:SF120">
    <property type="entry name" value="BIS(5'-ADENOSYL)-TRIPHOSPHATASE"/>
    <property type="match status" value="1"/>
</dbReference>
<dbReference type="Gene3D" id="3.40.720.10">
    <property type="entry name" value="Alkaline Phosphatase, subunit A"/>
    <property type="match status" value="2"/>
</dbReference>
<dbReference type="PANTHER" id="PTHR10151">
    <property type="entry name" value="ECTONUCLEOTIDE PYROPHOSPHATASE/PHOSPHODIESTERASE"/>
    <property type="match status" value="1"/>
</dbReference>
<reference evidence="2 3" key="1">
    <citation type="submission" date="2017-09" db="EMBL/GenBank/DDBJ databases">
        <title>Depth-based differentiation of microbial function through sediment-hosted aquifers and enrichment of novel symbionts in the deep terrestrial subsurface.</title>
        <authorList>
            <person name="Probst A.J."/>
            <person name="Ladd B."/>
            <person name="Jarett J.K."/>
            <person name="Geller-Mcgrath D.E."/>
            <person name="Sieber C.M."/>
            <person name="Emerson J.B."/>
            <person name="Anantharaman K."/>
            <person name="Thomas B.C."/>
            <person name="Malmstrom R."/>
            <person name="Stieglmeier M."/>
            <person name="Klingl A."/>
            <person name="Woyke T."/>
            <person name="Ryan C.M."/>
            <person name="Banfield J.F."/>
        </authorList>
    </citation>
    <scope>NUCLEOTIDE SEQUENCE [LARGE SCALE GENOMIC DNA]</scope>
    <source>
        <strain evidence="2">CG11_big_fil_rev_8_21_14_0_20_42_13</strain>
    </source>
</reference>
<keyword evidence="1" id="KW-0472">Membrane</keyword>
<dbReference type="SUPFAM" id="SSF53649">
    <property type="entry name" value="Alkaline phosphatase-like"/>
    <property type="match status" value="1"/>
</dbReference>
<feature type="non-terminal residue" evidence="2">
    <location>
        <position position="678"/>
    </location>
</feature>
<evidence type="ECO:0000256" key="1">
    <source>
        <dbReference type="SAM" id="Phobius"/>
    </source>
</evidence>
<protein>
    <recommendedName>
        <fullName evidence="4">Phosphodiesterase</fullName>
    </recommendedName>
</protein>
<keyword evidence="1" id="KW-0812">Transmembrane</keyword>
<evidence type="ECO:0000313" key="3">
    <source>
        <dbReference type="Proteomes" id="UP000229641"/>
    </source>
</evidence>
<dbReference type="GO" id="GO:0016787">
    <property type="term" value="F:hydrolase activity"/>
    <property type="evidence" value="ECO:0007669"/>
    <property type="project" value="UniProtKB-ARBA"/>
</dbReference>
<gene>
    <name evidence="2" type="ORF">COV72_08315</name>
</gene>
<dbReference type="InterPro" id="IPR017850">
    <property type="entry name" value="Alkaline_phosphatase_core_sf"/>
</dbReference>
<keyword evidence="1" id="KW-1133">Transmembrane helix</keyword>
<name>A0A2H0LVK5_9BACT</name>